<evidence type="ECO:0000256" key="3">
    <source>
        <dbReference type="ARBA" id="ARBA00001923"/>
    </source>
</evidence>
<comment type="similarity">
    <text evidence="6 21">Belongs to the glycosyl hydrolase 13 family.</text>
</comment>
<keyword evidence="13" id="KW-0430">Lectin</keyword>
<dbReference type="InterPro" id="IPR006048">
    <property type="entry name" value="A-amylase/branching_C"/>
</dbReference>
<evidence type="ECO:0000313" key="26">
    <source>
        <dbReference type="EnsemblMetazoa" id="ACUA015498-PA"/>
    </source>
</evidence>
<dbReference type="InterPro" id="IPR027791">
    <property type="entry name" value="Galactosyl_T_C"/>
</dbReference>
<dbReference type="FunFam" id="3.90.550.10:FF:000012">
    <property type="entry name" value="Polypeptide N-acetylgalactosaminyltransferase"/>
    <property type="match status" value="1"/>
</dbReference>
<feature type="domain" description="Glycosyl hydrolase family 13 catalytic" evidence="25">
    <location>
        <begin position="3771"/>
        <end position="4152"/>
    </location>
</feature>
<dbReference type="Pfam" id="PF02806">
    <property type="entry name" value="Alpha-amylase_C"/>
    <property type="match status" value="1"/>
</dbReference>
<dbReference type="InterPro" id="IPR017853">
    <property type="entry name" value="GH"/>
</dbReference>
<dbReference type="SUPFAM" id="SSF53448">
    <property type="entry name" value="Nucleotide-diphospho-sugar transferases"/>
    <property type="match status" value="7"/>
</dbReference>
<dbReference type="EC" id="3.2.1.1" evidence="8"/>
<keyword evidence="9" id="KW-0808">Transferase</keyword>
<keyword evidence="18 22" id="KW-0472">Membrane</keyword>
<evidence type="ECO:0000256" key="8">
    <source>
        <dbReference type="ARBA" id="ARBA00012595"/>
    </source>
</evidence>
<keyword evidence="20" id="KW-0868">Chloride</keyword>
<dbReference type="EMBL" id="AXCM01002946">
    <property type="status" value="NOT_ANNOTATED_CDS"/>
    <property type="molecule type" value="Genomic_DNA"/>
</dbReference>
<dbReference type="CDD" id="cd02510">
    <property type="entry name" value="pp-GalNAc-T"/>
    <property type="match status" value="5"/>
</dbReference>
<dbReference type="InterPro" id="IPR006047">
    <property type="entry name" value="GH13_cat_dom"/>
</dbReference>
<dbReference type="InterPro" id="IPR031319">
    <property type="entry name" value="A-amylase_C"/>
</dbReference>
<dbReference type="GO" id="GO:0006493">
    <property type="term" value="P:protein O-linked glycosylation"/>
    <property type="evidence" value="ECO:0007669"/>
    <property type="project" value="TreeGrafter"/>
</dbReference>
<evidence type="ECO:0000259" key="25">
    <source>
        <dbReference type="SMART" id="SM00642"/>
    </source>
</evidence>
<dbReference type="Proteomes" id="UP000075883">
    <property type="component" value="Unassembled WGS sequence"/>
</dbReference>
<proteinExistence type="inferred from homology"/>
<dbReference type="GO" id="GO:0004556">
    <property type="term" value="F:alpha-amylase activity"/>
    <property type="evidence" value="ECO:0007669"/>
    <property type="project" value="UniProtKB-EC"/>
</dbReference>
<comment type="catalytic activity">
    <reaction evidence="1">
        <text>Endohydrolysis of (1-&gt;4)-alpha-D-glucosidic linkages in polysaccharides containing three or more (1-&gt;4)-alpha-linked D-glucose units.</text>
        <dbReference type="EC" id="3.2.1.1"/>
    </reaction>
</comment>
<feature type="domain" description="Ricin B lectin" evidence="23">
    <location>
        <begin position="3641"/>
        <end position="3763"/>
    </location>
</feature>
<feature type="transmembrane region" description="Helical" evidence="22">
    <location>
        <begin position="9"/>
        <end position="25"/>
    </location>
</feature>
<evidence type="ECO:0000256" key="11">
    <source>
        <dbReference type="ARBA" id="ARBA00022723"/>
    </source>
</evidence>
<feature type="domain" description="Ricin B lectin" evidence="23">
    <location>
        <begin position="3123"/>
        <end position="3242"/>
    </location>
</feature>
<feature type="domain" description="Ricin B lectin" evidence="23">
    <location>
        <begin position="2625"/>
        <end position="2746"/>
    </location>
</feature>
<keyword evidence="12" id="KW-0732">Signal</keyword>
<comment type="subunit">
    <text evidence="7">Monomer.</text>
</comment>
<keyword evidence="19" id="KW-1015">Disulfide bond</keyword>
<dbReference type="PANTHER" id="PTHR11675">
    <property type="entry name" value="N-ACETYLGALACTOSAMINYLTRANSFERASE"/>
    <property type="match status" value="1"/>
</dbReference>
<keyword evidence="15" id="KW-0735">Signal-anchor</keyword>
<dbReference type="SUPFAM" id="SSF50370">
    <property type="entry name" value="Ricin B-like lectins"/>
    <property type="match status" value="7"/>
</dbReference>
<evidence type="ECO:0000256" key="1">
    <source>
        <dbReference type="ARBA" id="ARBA00000548"/>
    </source>
</evidence>
<organism evidence="26 27">
    <name type="scientific">Anopheles culicifacies</name>
    <dbReference type="NCBI Taxonomy" id="139723"/>
    <lineage>
        <taxon>Eukaryota</taxon>
        <taxon>Metazoa</taxon>
        <taxon>Ecdysozoa</taxon>
        <taxon>Arthropoda</taxon>
        <taxon>Hexapoda</taxon>
        <taxon>Insecta</taxon>
        <taxon>Pterygota</taxon>
        <taxon>Neoptera</taxon>
        <taxon>Endopterygota</taxon>
        <taxon>Diptera</taxon>
        <taxon>Nematocera</taxon>
        <taxon>Culicoidea</taxon>
        <taxon>Culicidae</taxon>
        <taxon>Anophelinae</taxon>
        <taxon>Anopheles</taxon>
        <taxon>culicifacies species complex</taxon>
    </lineage>
</organism>
<comment type="similarity">
    <text evidence="5">Belongs to the glycosyltransferase 2 family. GalNAc-T subfamily.</text>
</comment>
<evidence type="ECO:0000256" key="16">
    <source>
        <dbReference type="ARBA" id="ARBA00022989"/>
    </source>
</evidence>
<evidence type="ECO:0000256" key="2">
    <source>
        <dbReference type="ARBA" id="ARBA00001913"/>
    </source>
</evidence>
<dbReference type="VEuPathDB" id="VectorBase:ACUA015498"/>
<evidence type="ECO:0000256" key="19">
    <source>
        <dbReference type="ARBA" id="ARBA00023157"/>
    </source>
</evidence>
<dbReference type="STRING" id="139723.A0A182MDA7"/>
<dbReference type="GO" id="GO:0046872">
    <property type="term" value="F:metal ion binding"/>
    <property type="evidence" value="ECO:0007669"/>
    <property type="project" value="UniProtKB-KW"/>
</dbReference>
<feature type="domain" description="Alpha-amylase C-terminal" evidence="24">
    <location>
        <begin position="4161"/>
        <end position="4254"/>
    </location>
</feature>
<evidence type="ECO:0000256" key="17">
    <source>
        <dbReference type="ARBA" id="ARBA00023034"/>
    </source>
</evidence>
<evidence type="ECO:0000256" key="5">
    <source>
        <dbReference type="ARBA" id="ARBA00005680"/>
    </source>
</evidence>
<comment type="subcellular location">
    <subcellularLocation>
        <location evidence="4">Golgi apparatus membrane</location>
        <topology evidence="4">Single-pass type II membrane protein</topology>
    </subcellularLocation>
</comment>
<keyword evidence="17" id="KW-0333">Golgi apparatus</keyword>
<keyword evidence="14" id="KW-0106">Calcium</keyword>
<dbReference type="InterPro" id="IPR001173">
    <property type="entry name" value="Glyco_trans_2-like"/>
</dbReference>
<accession>A0A182MDA7</accession>
<dbReference type="SMART" id="SM00458">
    <property type="entry name" value="RICIN"/>
    <property type="match status" value="7"/>
</dbReference>
<evidence type="ECO:0000256" key="7">
    <source>
        <dbReference type="ARBA" id="ARBA00011245"/>
    </source>
</evidence>
<dbReference type="SUPFAM" id="SSF51011">
    <property type="entry name" value="Glycosyl hydrolase domain"/>
    <property type="match status" value="1"/>
</dbReference>
<evidence type="ECO:0000256" key="18">
    <source>
        <dbReference type="ARBA" id="ARBA00023136"/>
    </source>
</evidence>
<dbReference type="InterPro" id="IPR006046">
    <property type="entry name" value="Alpha_amylase"/>
</dbReference>
<dbReference type="Gene3D" id="3.20.20.80">
    <property type="entry name" value="Glycosidases"/>
    <property type="match status" value="1"/>
</dbReference>
<evidence type="ECO:0000256" key="15">
    <source>
        <dbReference type="ARBA" id="ARBA00022968"/>
    </source>
</evidence>
<feature type="domain" description="Ricin B lectin" evidence="23">
    <location>
        <begin position="2092"/>
        <end position="2211"/>
    </location>
</feature>
<evidence type="ECO:0000259" key="23">
    <source>
        <dbReference type="SMART" id="SM00458"/>
    </source>
</evidence>
<dbReference type="Gene3D" id="2.60.40.1180">
    <property type="entry name" value="Golgi alpha-mannosidase II"/>
    <property type="match status" value="1"/>
</dbReference>
<protein>
    <recommendedName>
        <fullName evidence="8">alpha-amylase</fullName>
        <ecNumber evidence="8">3.2.1.1</ecNumber>
    </recommendedName>
</protein>
<evidence type="ECO:0000256" key="14">
    <source>
        <dbReference type="ARBA" id="ARBA00022837"/>
    </source>
</evidence>
<keyword evidence="16 22" id="KW-1133">Transmembrane helix</keyword>
<dbReference type="InterPro" id="IPR045885">
    <property type="entry name" value="GalNAc-T"/>
</dbReference>
<evidence type="ECO:0000256" key="12">
    <source>
        <dbReference type="ARBA" id="ARBA00022729"/>
    </source>
</evidence>
<evidence type="ECO:0000256" key="22">
    <source>
        <dbReference type="SAM" id="Phobius"/>
    </source>
</evidence>
<dbReference type="InterPro" id="IPR013780">
    <property type="entry name" value="Glyco_hydro_b"/>
</dbReference>
<dbReference type="Pfam" id="PF00535">
    <property type="entry name" value="Glycos_transf_2"/>
    <property type="match status" value="7"/>
</dbReference>
<evidence type="ECO:0000256" key="9">
    <source>
        <dbReference type="ARBA" id="ARBA00022679"/>
    </source>
</evidence>
<dbReference type="SMART" id="SM00632">
    <property type="entry name" value="Aamy_C"/>
    <property type="match status" value="1"/>
</dbReference>
<reference evidence="26" key="2">
    <citation type="submission" date="2020-05" db="UniProtKB">
        <authorList>
            <consortium name="EnsemblMetazoa"/>
        </authorList>
    </citation>
    <scope>IDENTIFICATION</scope>
    <source>
        <strain evidence="26">A-37</strain>
    </source>
</reference>
<dbReference type="EnsemblMetazoa" id="ACUA015498-RA">
    <property type="protein sequence ID" value="ACUA015498-PA"/>
    <property type="gene ID" value="ACUA015498"/>
</dbReference>
<dbReference type="GO" id="GO:0000139">
    <property type="term" value="C:Golgi membrane"/>
    <property type="evidence" value="ECO:0007669"/>
    <property type="project" value="UniProtKB-SubCell"/>
</dbReference>
<evidence type="ECO:0000256" key="21">
    <source>
        <dbReference type="RuleBase" id="RU003615"/>
    </source>
</evidence>
<dbReference type="GO" id="GO:0004653">
    <property type="term" value="F:polypeptide N-acetylgalactosaminyltransferase activity"/>
    <property type="evidence" value="ECO:0007669"/>
    <property type="project" value="TreeGrafter"/>
</dbReference>
<keyword evidence="27" id="KW-1185">Reference proteome</keyword>
<feature type="domain" description="Ricin B lectin" evidence="23">
    <location>
        <begin position="1508"/>
        <end position="1626"/>
    </location>
</feature>
<comment type="cofactor">
    <cofactor evidence="3">
        <name>chloride</name>
        <dbReference type="ChEBI" id="CHEBI:17996"/>
    </cofactor>
</comment>
<dbReference type="Pfam" id="PF00652">
    <property type="entry name" value="Ricin_B_lectin"/>
    <property type="match status" value="7"/>
</dbReference>
<evidence type="ECO:0000256" key="6">
    <source>
        <dbReference type="ARBA" id="ARBA00008061"/>
    </source>
</evidence>
<dbReference type="InterPro" id="IPR029044">
    <property type="entry name" value="Nucleotide-diphossugar_trans"/>
</dbReference>
<reference evidence="27" key="1">
    <citation type="submission" date="2013-09" db="EMBL/GenBank/DDBJ databases">
        <title>The Genome Sequence of Anopheles culicifacies species A.</title>
        <authorList>
            <consortium name="The Broad Institute Genomics Platform"/>
            <person name="Neafsey D.E."/>
            <person name="Besansky N."/>
            <person name="Howell P."/>
            <person name="Walton C."/>
            <person name="Young S.K."/>
            <person name="Zeng Q."/>
            <person name="Gargeya S."/>
            <person name="Fitzgerald M."/>
            <person name="Haas B."/>
            <person name="Abouelleil A."/>
            <person name="Allen A.W."/>
            <person name="Alvarado L."/>
            <person name="Arachchi H.M."/>
            <person name="Berlin A.M."/>
            <person name="Chapman S.B."/>
            <person name="Gainer-Dewar J."/>
            <person name="Goldberg J."/>
            <person name="Griggs A."/>
            <person name="Gujja S."/>
            <person name="Hansen M."/>
            <person name="Howarth C."/>
            <person name="Imamovic A."/>
            <person name="Ireland A."/>
            <person name="Larimer J."/>
            <person name="McCowan C."/>
            <person name="Murphy C."/>
            <person name="Pearson M."/>
            <person name="Poon T.W."/>
            <person name="Priest M."/>
            <person name="Roberts A."/>
            <person name="Saif S."/>
            <person name="Shea T."/>
            <person name="Sisk P."/>
            <person name="Sykes S."/>
            <person name="Wortman J."/>
            <person name="Nusbaum C."/>
            <person name="Birren B."/>
        </authorList>
    </citation>
    <scope>NUCLEOTIDE SEQUENCE [LARGE SCALE GENOMIC DNA]</scope>
    <source>
        <strain evidence="27">A-37</strain>
    </source>
</reference>
<evidence type="ECO:0000256" key="20">
    <source>
        <dbReference type="ARBA" id="ARBA00023214"/>
    </source>
</evidence>
<dbReference type="CDD" id="cd11317">
    <property type="entry name" value="AmyAc_bac_euk_AmyA"/>
    <property type="match status" value="1"/>
</dbReference>
<dbReference type="PANTHER" id="PTHR11675:SF131">
    <property type="entry name" value="POLYPEPTIDE N-ACETYLGALACTOSAMINYLTRANSFERASE 9-RELATED"/>
    <property type="match status" value="1"/>
</dbReference>
<dbReference type="Gene3D" id="2.80.10.50">
    <property type="match status" value="7"/>
</dbReference>
<dbReference type="SUPFAM" id="SSF51445">
    <property type="entry name" value="(Trans)glycosidases"/>
    <property type="match status" value="1"/>
</dbReference>
<dbReference type="PRINTS" id="PR00110">
    <property type="entry name" value="ALPHAAMYLASE"/>
</dbReference>
<keyword evidence="11" id="KW-0479">Metal-binding</keyword>
<dbReference type="Pfam" id="PF02709">
    <property type="entry name" value="Glyco_transf_7C"/>
    <property type="match status" value="1"/>
</dbReference>
<dbReference type="SMART" id="SM00642">
    <property type="entry name" value="Aamy"/>
    <property type="match status" value="1"/>
</dbReference>
<comment type="cofactor">
    <cofactor evidence="2">
        <name>Ca(2+)</name>
        <dbReference type="ChEBI" id="CHEBI:29108"/>
    </cofactor>
</comment>
<dbReference type="PROSITE" id="PS50231">
    <property type="entry name" value="RICIN_B_LECTIN"/>
    <property type="match status" value="7"/>
</dbReference>
<dbReference type="InterPro" id="IPR000772">
    <property type="entry name" value="Ricin_B_lectin"/>
</dbReference>
<dbReference type="InterPro" id="IPR035992">
    <property type="entry name" value="Ricin_B-like_lectins"/>
</dbReference>
<dbReference type="GO" id="GO:0005975">
    <property type="term" value="P:carbohydrate metabolic process"/>
    <property type="evidence" value="ECO:0007669"/>
    <property type="project" value="InterPro"/>
</dbReference>
<evidence type="ECO:0000256" key="13">
    <source>
        <dbReference type="ARBA" id="ARBA00022734"/>
    </source>
</evidence>
<dbReference type="Gene3D" id="3.90.550.10">
    <property type="entry name" value="Spore Coat Polysaccharide Biosynthesis Protein SpsA, Chain A"/>
    <property type="match status" value="7"/>
</dbReference>
<sequence>MVPLTVKHLLFLLVPSLFVLIYWIFTVEHDSSQDTGTVQEIFNLVPELPKLPAGAFQPDGTPGDMGLPVQLPEKLSPEVMELVRKGWRTQGLNQFVSDMIPLRRRLPDVRDAWCRGEEQARRQRNIQPGTLPRSVIVIVFYNEAWSVLLRTVHSVLDRTPTELIDEILLVDDCSTMSHLKDELDNYIAALEKVRLVRSTERLGLIRARLFGAKSTTANIITFLDAHCEVIEGWLEALIVHVASDETMIAIPAIDWIHENTLALNAQNSVMYYGSFDWSLNFQWRSRDQRIQTAKNSTGYVHPAAPYDTPTMAGGLFTIHRTFFERLGWYDEGMEIYGGENMELSFKAWMCGGKMQIVACSRVAHIQKRGHPYLHEIPGGLSIVKRNSIRLAEVWLDEYADYYYETFGGREKRGDFGDVTARKELRRRLQCKPFRWYLEHVFPEQFDPSTAVARGEIRFGGKIKFPSCLDWPTQLLLVGCHGGGGHQLWYLTKQGEVTREDHCLDYDGTTLSMYRCHGMGSNQAWSWDPETKLLKKLYYDRCLQWNRNFTLELSDRLATLEEFKRTHQEEHRERLTLREEGLVVPKYEVFEYDAHYTPVPDDGWIEKSPGDMGTPVILPDNITDAVRELVDRDFHKQGLNQYVSDLIPVRRRLPDIRDPWCTAEQRLLTALPQASIVIVFYNEAWSVLVRTVHSILDRTPKELIREIILVDDYSNMANLRTQLDEYFNSYPLVRILRAPKRLGLIRARMYGARNASSDFLTFLDAHCECMNGWLENQLDVVVRDPHSIALPTIDWIDEHNLKLVSDRAPIFYGAMGWGLDFEWRGRWDRVHKPANKMEPFSTPIMAGGLFSIHRKFFEWLGWYDEGLDVYGGENIELSLKAWMCGGRLMTVPCSRVAHIQKAGHPYLNEITTDVVRVNSVRVAEVWMDEYASVLYGMFGGPQFRGNFGDVSARKQLRKDLHCKDFRWYLDNVFPELIEGLSKLPGQGWFKNDALAGPPDHCLTYIEPVKNTVTMAPCEEGNIRQQWVYSLYGEIGTDNHCLDYDGNMLLVFICHKARGNQEWVYNATTYQFEHNKHKGKCLGVDVTEKKVRIDGFHDDRPLMSTSSEDVVHQGFHFVYTTIGLDPRHPNPPPGDMGQPVTVNFSNVQIAALAEEGIKTQGFNQYFSDLMSVRRRLPEIRDPWCAEPGRFLGNLPPTSIVIVFFNEAWSVVLRTIHSVLDRSPAHLVKEIVLVDDCSTIANLKTELDEYFRPYPKVRVIRAPSRLGLIRARIYGAKNTTSEVITFLDAHVECTVGWLEALLDVVARNPTTIAIPTIDWIDENSMGLIANKSILYVGAYDWDLNFGWWYRSSLKKKYDNKLVPFDTPAMAGGLFSINRTFFERLGWYDEGFDIYGIENIELSMKSWMCGGKMVTVPCSRVAHIQKMGHPYLRNEKKDVVRANSIRLAEVWMDEYKQVIFDIHGIPRYLEEEFGSIAERKAVRERAGCQSFRYYIQNGFPEMKNPYIAGAFRGEIHSVLLGNRTCLEYRPDDNFLGMAPCDGKEKTQYWTHNYYQEINSHRHCLDYTGTDLGLFGCHRSRGNQAWRVLTETKQLQSIKHDRCLALNTNTNVTLVMQECDPKSVAQKWSVTFIELDNFVLIVSISILLVYLFLTFFYDGGRGRFDRVLKRIALRQDTEEEVPKRVEEEVISTTPSDTVGTTLFKYLYTTLGLDARFPVPPGDMGAPVEIDLNDTDVQKLVDTGLIQQGLNQYSSDLMSLRRRLPEIRDPWCREPGRYPADLPPTSIVIVFYNEPWSVLVRTVHSILDRSPAQLVHEIVLVDDFSYLPHLKAQLEDYFATYSKVRIVRAPKRLGLIRARILGGKSTKTDLITFLDAHVEVTVGWLEALIQPVVENWTTISLPTIDWIDENNMKYRSDKSPIFVGAYDWDLNFGWWGRLSQKKKYENMMLPFDTPAMAGGLFSINRTFFERLGWYDDGFDIYGIENIELSMKSWMCGGKLVTVPCSRVGHIQKTGHPYLEKQTKDVVRANSIRLAEVWMDEYKGIIYDIYGIPKYSEEEFGSVATRKAIRESAKCKPFRYYLENAFPEMHNPLVPGAFRGEVHNMALGNDSCLTFRQKDRFLGMEPCDHLEKDQFWTHNYYQELNSYRYCIDAVSMTSVEVYQCHRMRGNQAWNFLVKSQQIESVAQKLCLALNMKTNKTLVLEECNAAKPSQQWSVSFIQLDLKRSNKDWKLNEAENSEKIITPLGSKTRPPGHLGEPVQWDPKNVEVAALVKDSIKQYGFNEYASSLISLRRSLPDLRPDLECVTSERNKLPLPKTSIVIVFYNEPWSVLLRTVHSVLDNSREHLVDEVLLVDDFSYLPFLKAQLEEYFRTYDKVRILRAPKRLGLIGARLFGSKNTTSPVLTFLDAHVECSKGWLEPLLEQIWKSEQTIAVPLIDRIDDMDMHLVTNVSAELFGAFEWDLNFGWWNRSTFPHRRTQRPGEPFEVPAMAGGLFAIARHFFQRLGWYDEQLGVYGMENAELSIKCWMCGGRILAVPCSHVAHIRKSAHPFIEDEHKNVTFVNSIRVAEVWMDEYKQIVFDANGIPGYADDLFGSIADRKAFRTGAGCKTFRYYLERAYPEMPAPSVVGQFRGEVHNVALGNGTCLTVGTSPLPMLYMAPCDKRNQTQYWTHNFYRELNSYKRCVDAAPSETSPTLAVCHRMRGAQSWSYDTGSRQIKSLVREVCLAVNNTSHRSIVTLEPCDDLTFQRSTPPGDMGLPVRYNKSNPNVAAEIKRSVAQEGLNEYASDLVSVRRRLPDLRDPWCFNSTASRVSLPATSIVIVFYNEVWSVLVRTVHSVIDRSPTHLIKEIILVDDCSNFPFLKTQLEEYFDSYPVVRIIRAKERLGLIRARMIGAKSASSDIVTFLDAHVECMEGWLEPLLAVVVRNSSHIALPTIDRINEWDMSLQTNISLLLAGCFEWDLNFGWCEKKLLHRKYAHPFEPFDTPAMAGGLFTINRTFFEQIGWYDEDYIIYGMENIELSIKSWMCGGKLLTVPCSRVGHIQKQAHPYLFDVKKDLAFHNSVRLAEVWMDEYKQVVFDVNGLPRYSEARFGSVESRKRARERAKCKPFRYYLKHAFPELHKPSILGQFRGAVRSVALGVELCLTVDKPGTIPYMATCNGLETTQYWSHSYYQDINSYKACLDFNGTTLTTVICHRHRGNQGWMYVSETKQIWSMAHNRCLSLHEPPRNSMLLLQTCDTSNEKQKWLHYLANIWWSARKPLALPFNRDAPPGDLGRPVEMNFKDNATLKMIKQGLETFGYNSYASDLMSLRRRLPDIRAPWCQQQNLAALHLPPTSIVIVFHNEAWSVLLRTVHSILDRTPEHLIHEIVLVDDYSTAAYLKTRLDEYVKRFPKVRIVRAPTRLGLIVAKIFGAEATTARVITFLDAHVECTMGWLEPLLAVIVNNSTTIAIPTIDQIDGHTMQLDKDFAPRVVGAYRWDLNFGWWGRAAMKKRYPNPYVPFDTPAMAGGLFAIERSFFERLGWYDTGFEMYGIENIELSIKSWMCGGKMVIVPCSRVAHIRKLSHPYLQTAGKDVVMKNSLRLAEVWMDEYKQILFDVYGVPHYLPQHLGPVDDRKALRRRAGCGSFRDYVLNAFPEMMNPLVPGAFRGEIRNAALSPKLCLTHSWTNHSLTMTVCDGQQKQQYWTHNFYRELNNYSNCLETIISKGYKLVVRRCHRDEKTRTQRWQYVVESGHIKSEHVGKCLAVRNGGKVITIERCNPSDRHQKWLFNPHFKTGRHVIVQLLEWRYEDIERECETYLGPNGFGAIQLSPVNEVRDGGSSSSWADRYEPVSYKLTSRSGNESALRSAIEACNKADVRVIVEVVLNHMARSESDASTQTRGTAGSIVNPVARVYPDAQYTAGDFNDPCRIANPDDSHELRNCWKEDRPDLNHSLLRVRERILSFLNQLLTMGVAGFFIDSALYMWPHDLQAMFTKLHNLSTIGGTFPPGSRPFICLDLSYHGLPGVEKSLQARWNDYAALGVIAQDRFAYDMGDVLAKKKPLHYFVHLGTRLGYVPREKALIYVNNAQLQRLPDANGALRVVSIQNRKAYQIGLTFMLAHRYGMPRITSSYEFGNSSQGPPTDAQGRIAPVQYEQTGECRLPWICEHRWSVVRKMVYFRHVTNGTGVRAWVDNGQNQIGFCRDRVGFVAFNAEISLPLKAILYTCLNEGLYCDLISSTEDKLVVNGDCSGGTVQVMADSRAEIYIHSQLDEPFIALLNTFQPMEPTRV</sequence>
<keyword evidence="10 22" id="KW-0812">Transmembrane</keyword>
<evidence type="ECO:0000256" key="4">
    <source>
        <dbReference type="ARBA" id="ARBA00004323"/>
    </source>
</evidence>
<evidence type="ECO:0000313" key="27">
    <source>
        <dbReference type="Proteomes" id="UP000075883"/>
    </source>
</evidence>
<feature type="domain" description="Ricin B lectin" evidence="23">
    <location>
        <begin position="989"/>
        <end position="1116"/>
    </location>
</feature>
<feature type="domain" description="Ricin B lectin" evidence="23">
    <location>
        <begin position="453"/>
        <end position="565"/>
    </location>
</feature>
<name>A0A182MDA7_9DIPT</name>
<evidence type="ECO:0000256" key="10">
    <source>
        <dbReference type="ARBA" id="ARBA00022692"/>
    </source>
</evidence>
<dbReference type="GO" id="GO:0030246">
    <property type="term" value="F:carbohydrate binding"/>
    <property type="evidence" value="ECO:0007669"/>
    <property type="project" value="UniProtKB-KW"/>
</dbReference>
<evidence type="ECO:0000259" key="24">
    <source>
        <dbReference type="SMART" id="SM00632"/>
    </source>
</evidence>